<comment type="subcellular location">
    <subcellularLocation>
        <location evidence="1">Membrane</location>
        <topology evidence="1">Multi-pass membrane protein</topology>
    </subcellularLocation>
</comment>
<evidence type="ECO:0000313" key="6">
    <source>
        <dbReference type="EMBL" id="WQD40642.1"/>
    </source>
</evidence>
<dbReference type="Proteomes" id="UP001325680">
    <property type="component" value="Chromosome"/>
</dbReference>
<feature type="transmembrane region" description="Helical" evidence="5">
    <location>
        <begin position="61"/>
        <end position="79"/>
    </location>
</feature>
<organism evidence="6 7">
    <name type="scientific">Niabella yanshanensis</name>
    <dbReference type="NCBI Taxonomy" id="577386"/>
    <lineage>
        <taxon>Bacteria</taxon>
        <taxon>Pseudomonadati</taxon>
        <taxon>Bacteroidota</taxon>
        <taxon>Chitinophagia</taxon>
        <taxon>Chitinophagales</taxon>
        <taxon>Chitinophagaceae</taxon>
        <taxon>Niabella</taxon>
    </lineage>
</organism>
<proteinExistence type="predicted"/>
<protein>
    <submittedName>
        <fullName evidence="6">SemiSWEET transporter</fullName>
    </submittedName>
</protein>
<evidence type="ECO:0000256" key="4">
    <source>
        <dbReference type="ARBA" id="ARBA00023136"/>
    </source>
</evidence>
<dbReference type="InterPro" id="IPR006603">
    <property type="entry name" value="PQ-loop_rpt"/>
</dbReference>
<accession>A0ABZ0WD75</accession>
<keyword evidence="2 5" id="KW-0812">Transmembrane</keyword>
<dbReference type="EMBL" id="CP139960">
    <property type="protein sequence ID" value="WQD40642.1"/>
    <property type="molecule type" value="Genomic_DNA"/>
</dbReference>
<dbReference type="RefSeq" id="WP_114789815.1">
    <property type="nucleotide sequence ID" value="NZ_CP139960.1"/>
</dbReference>
<gene>
    <name evidence="6" type="ORF">U0035_10830</name>
</gene>
<dbReference type="Gene3D" id="1.20.1280.290">
    <property type="match status" value="1"/>
</dbReference>
<name>A0ABZ0WD75_9BACT</name>
<reference evidence="6 7" key="1">
    <citation type="submission" date="2023-12" db="EMBL/GenBank/DDBJ databases">
        <title>Genome sequencing and assembly of bacterial species from a model synthetic community.</title>
        <authorList>
            <person name="Hogle S.L."/>
        </authorList>
    </citation>
    <scope>NUCLEOTIDE SEQUENCE [LARGE SCALE GENOMIC DNA]</scope>
    <source>
        <strain evidence="6 7">HAMBI_3031</strain>
    </source>
</reference>
<dbReference type="NCBIfam" id="NF037968">
    <property type="entry name" value="SemiSWEET_2"/>
    <property type="match status" value="1"/>
</dbReference>
<evidence type="ECO:0000256" key="3">
    <source>
        <dbReference type="ARBA" id="ARBA00022989"/>
    </source>
</evidence>
<dbReference type="InterPro" id="IPR047662">
    <property type="entry name" value="SemiSWEET"/>
</dbReference>
<feature type="transmembrane region" description="Helical" evidence="5">
    <location>
        <begin position="6"/>
        <end position="24"/>
    </location>
</feature>
<evidence type="ECO:0000256" key="1">
    <source>
        <dbReference type="ARBA" id="ARBA00004141"/>
    </source>
</evidence>
<evidence type="ECO:0000256" key="5">
    <source>
        <dbReference type="SAM" id="Phobius"/>
    </source>
</evidence>
<dbReference type="Pfam" id="PF04193">
    <property type="entry name" value="PQ-loop"/>
    <property type="match status" value="1"/>
</dbReference>
<feature type="transmembrane region" description="Helical" evidence="5">
    <location>
        <begin position="36"/>
        <end position="55"/>
    </location>
</feature>
<sequence>MEFVDILGYVAGLLTTLTFLPQVIKTVKEKSAKDVSLNMFLIAAANQVLWVIYGVLKKDLVIIMTNVLILVLSLTMVFLKLKFGRTTASPSDTL</sequence>
<keyword evidence="7" id="KW-1185">Reference proteome</keyword>
<keyword evidence="3 5" id="KW-1133">Transmembrane helix</keyword>
<evidence type="ECO:0000313" key="7">
    <source>
        <dbReference type="Proteomes" id="UP001325680"/>
    </source>
</evidence>
<evidence type="ECO:0000256" key="2">
    <source>
        <dbReference type="ARBA" id="ARBA00022692"/>
    </source>
</evidence>
<keyword evidence="4 5" id="KW-0472">Membrane</keyword>